<dbReference type="SUPFAM" id="SSF55424">
    <property type="entry name" value="FAD/NAD-linked reductases, dimerisation (C-terminal) domain"/>
    <property type="match status" value="1"/>
</dbReference>
<keyword evidence="5" id="KW-0560">Oxidoreductase</keyword>
<dbReference type="Proteomes" id="UP000823616">
    <property type="component" value="Unassembled WGS sequence"/>
</dbReference>
<evidence type="ECO:0000256" key="4">
    <source>
        <dbReference type="ARBA" id="ARBA00022827"/>
    </source>
</evidence>
<evidence type="ECO:0000256" key="6">
    <source>
        <dbReference type="ARBA" id="ARBA00023284"/>
    </source>
</evidence>
<evidence type="ECO:0000313" key="8">
    <source>
        <dbReference type="EMBL" id="MBO8450530.1"/>
    </source>
</evidence>
<dbReference type="GO" id="GO:0016491">
    <property type="term" value="F:oxidoreductase activity"/>
    <property type="evidence" value="ECO:0007669"/>
    <property type="project" value="UniProtKB-KW"/>
</dbReference>
<name>A0A9D9EPW2_9SPIR</name>
<organism evidence="8 9">
    <name type="scientific">Candidatus Avitreponema avistercoris</name>
    <dbReference type="NCBI Taxonomy" id="2840705"/>
    <lineage>
        <taxon>Bacteria</taxon>
        <taxon>Pseudomonadati</taxon>
        <taxon>Spirochaetota</taxon>
        <taxon>Spirochaetia</taxon>
        <taxon>Spirochaetales</taxon>
        <taxon>Candidatus Avitreponema</taxon>
    </lineage>
</organism>
<comment type="caution">
    <text evidence="8">The sequence shown here is derived from an EMBL/GenBank/DDBJ whole genome shotgun (WGS) entry which is preliminary data.</text>
</comment>
<dbReference type="Pfam" id="PF02852">
    <property type="entry name" value="Pyr_redox_dim"/>
    <property type="match status" value="1"/>
</dbReference>
<evidence type="ECO:0000256" key="1">
    <source>
        <dbReference type="ARBA" id="ARBA00001974"/>
    </source>
</evidence>
<keyword evidence="6" id="KW-0676">Redox-active center</keyword>
<dbReference type="PRINTS" id="PR00368">
    <property type="entry name" value="FADPNR"/>
</dbReference>
<dbReference type="PANTHER" id="PTHR43429">
    <property type="entry name" value="PYRIDINE NUCLEOTIDE-DISULFIDE OXIDOREDUCTASE DOMAIN-CONTAINING"/>
    <property type="match status" value="1"/>
</dbReference>
<dbReference type="InterPro" id="IPR001763">
    <property type="entry name" value="Rhodanese-like_dom"/>
</dbReference>
<dbReference type="InterPro" id="IPR004099">
    <property type="entry name" value="Pyr_nucl-diS_OxRdtase_dimer"/>
</dbReference>
<evidence type="ECO:0000256" key="3">
    <source>
        <dbReference type="ARBA" id="ARBA00022630"/>
    </source>
</evidence>
<keyword evidence="3" id="KW-0285">Flavoprotein</keyword>
<proteinExistence type="inferred from homology"/>
<comment type="similarity">
    <text evidence="2">Belongs to the class-III pyridine nucleotide-disulfide oxidoreductase family.</text>
</comment>
<dbReference type="SUPFAM" id="SSF51905">
    <property type="entry name" value="FAD/NAD(P)-binding domain"/>
    <property type="match status" value="2"/>
</dbReference>
<dbReference type="Pfam" id="PF00581">
    <property type="entry name" value="Rhodanese"/>
    <property type="match status" value="1"/>
</dbReference>
<evidence type="ECO:0000256" key="5">
    <source>
        <dbReference type="ARBA" id="ARBA00023002"/>
    </source>
</evidence>
<dbReference type="Gene3D" id="3.40.250.10">
    <property type="entry name" value="Rhodanese-like domain"/>
    <property type="match status" value="1"/>
</dbReference>
<dbReference type="InterPro" id="IPR016156">
    <property type="entry name" value="FAD/NAD-linked_Rdtase_dimer_sf"/>
</dbReference>
<dbReference type="EMBL" id="JADIMS010000096">
    <property type="protein sequence ID" value="MBO8450530.1"/>
    <property type="molecule type" value="Genomic_DNA"/>
</dbReference>
<keyword evidence="4" id="KW-0274">FAD</keyword>
<dbReference type="Pfam" id="PF07992">
    <property type="entry name" value="Pyr_redox_2"/>
    <property type="match status" value="1"/>
</dbReference>
<protein>
    <submittedName>
        <fullName evidence="8">FAD-dependent oxidoreductase</fullName>
    </submittedName>
</protein>
<dbReference type="AlphaFoldDB" id="A0A9D9EPW2"/>
<dbReference type="InterPro" id="IPR023753">
    <property type="entry name" value="FAD/NAD-binding_dom"/>
</dbReference>
<dbReference type="PROSITE" id="PS50206">
    <property type="entry name" value="RHODANESE_3"/>
    <property type="match status" value="1"/>
</dbReference>
<dbReference type="SUPFAM" id="SSF52821">
    <property type="entry name" value="Rhodanese/Cell cycle control phosphatase"/>
    <property type="match status" value="1"/>
</dbReference>
<dbReference type="Gene3D" id="3.50.50.60">
    <property type="entry name" value="FAD/NAD(P)-binding domain"/>
    <property type="match status" value="2"/>
</dbReference>
<dbReference type="PRINTS" id="PR00469">
    <property type="entry name" value="PNDRDTASEII"/>
</dbReference>
<comment type="cofactor">
    <cofactor evidence="1">
        <name>FAD</name>
        <dbReference type="ChEBI" id="CHEBI:57692"/>
    </cofactor>
</comment>
<dbReference type="InterPro" id="IPR036873">
    <property type="entry name" value="Rhodanese-like_dom_sf"/>
</dbReference>
<gene>
    <name evidence="8" type="ORF">IAA96_05425</name>
</gene>
<reference evidence="8" key="2">
    <citation type="journal article" date="2021" name="PeerJ">
        <title>Extensive microbial diversity within the chicken gut microbiome revealed by metagenomics and culture.</title>
        <authorList>
            <person name="Gilroy R."/>
            <person name="Ravi A."/>
            <person name="Getino M."/>
            <person name="Pursley I."/>
            <person name="Horton D.L."/>
            <person name="Alikhan N.F."/>
            <person name="Baker D."/>
            <person name="Gharbi K."/>
            <person name="Hall N."/>
            <person name="Watson M."/>
            <person name="Adriaenssens E.M."/>
            <person name="Foster-Nyarko E."/>
            <person name="Jarju S."/>
            <person name="Secka A."/>
            <person name="Antonio M."/>
            <person name="Oren A."/>
            <person name="Chaudhuri R.R."/>
            <person name="La Ragione R."/>
            <person name="Hildebrand F."/>
            <person name="Pallen M.J."/>
        </authorList>
    </citation>
    <scope>NUCLEOTIDE SEQUENCE</scope>
    <source>
        <strain evidence="8">B3-4054</strain>
    </source>
</reference>
<dbReference type="InterPro" id="IPR036188">
    <property type="entry name" value="FAD/NAD-bd_sf"/>
</dbReference>
<dbReference type="SMART" id="SM00450">
    <property type="entry name" value="RHOD"/>
    <property type="match status" value="1"/>
</dbReference>
<dbReference type="PANTHER" id="PTHR43429:SF1">
    <property type="entry name" value="NAD(P)H SULFUR OXIDOREDUCTASE (COA-DEPENDENT)"/>
    <property type="match status" value="1"/>
</dbReference>
<evidence type="ECO:0000259" key="7">
    <source>
        <dbReference type="PROSITE" id="PS50206"/>
    </source>
</evidence>
<sequence length="544" mass="58256">MKVVIIGGVAGGATAAARLRRLDESAEIILFERGEYISFANCGLPYYIGGEIKEKSALTVQTPESFRARLNVDVRTRQTVTAVDRKNKSVTVRRENGEEYSETYDKLLITPGAAPVRPPLKGTDKENVFTLRNIPDTYRMDEYITARKPKTAAVVGGGFIGLEMAENLTRRGIAVTVIEAAPQIAAVLDEDTACDLQNYLTEQGVRIRTNAKIESTDETGCDMTLLSVGVRPESELAAACGLETGLRGAIKTDDHMRTSDPDIYAAGDVVQIRNFVTGGEGYIPLAGPANKQARIAADNIAGGNSVYRGTQGTSVLKAFGMTAAATGLNERAAKAAGIPYDKVFLYSANHASYYPGAQFMNLKVLFHKESGKILGAQAVGFDGTDKRIDVLATAIRAGMTAGDLCGLELAYAPPFSSAKDPVNMAGYVIENLLSGKVRQIHWHDVDSLTGTPGLQRIDVRPAAAYANGTIPGAVSIPLAQLRGRLGEIDKSRPVYVSCQTGLNSYIACRILLQNGFQAVNLAGGYRLYNAVRQAKTCNASQETT</sequence>
<dbReference type="InterPro" id="IPR050260">
    <property type="entry name" value="FAD-bd_OxRdtase"/>
</dbReference>
<feature type="domain" description="Rhodanese" evidence="7">
    <location>
        <begin position="450"/>
        <end position="536"/>
    </location>
</feature>
<reference evidence="8" key="1">
    <citation type="submission" date="2020-10" db="EMBL/GenBank/DDBJ databases">
        <authorList>
            <person name="Gilroy R."/>
        </authorList>
    </citation>
    <scope>NUCLEOTIDE SEQUENCE</scope>
    <source>
        <strain evidence="8">B3-4054</strain>
    </source>
</reference>
<evidence type="ECO:0000256" key="2">
    <source>
        <dbReference type="ARBA" id="ARBA00009130"/>
    </source>
</evidence>
<evidence type="ECO:0000313" key="9">
    <source>
        <dbReference type="Proteomes" id="UP000823616"/>
    </source>
</evidence>
<accession>A0A9D9EPW2</accession>